<dbReference type="KEGG" id="cdet:87951542"/>
<dbReference type="PANTHER" id="PTHR35205:SF1">
    <property type="entry name" value="ZU5 DOMAIN-CONTAINING PROTEIN"/>
    <property type="match status" value="1"/>
</dbReference>
<dbReference type="Gene3D" id="3.40.50.300">
    <property type="entry name" value="P-loop containing nucleotide triphosphate hydrolases"/>
    <property type="match status" value="1"/>
</dbReference>
<accession>A0AAX4J378</accession>
<dbReference type="InterPro" id="IPR027417">
    <property type="entry name" value="P-loop_NTPase"/>
</dbReference>
<dbReference type="PANTHER" id="PTHR35205">
    <property type="entry name" value="NB-ARC AND TPR DOMAIN PROTEIN"/>
    <property type="match status" value="1"/>
</dbReference>
<reference evidence="5" key="1">
    <citation type="journal article" date="2023" name="bioRxiv">
        <title>Complete genome of the Medicago anthracnose fungus, Colletotrichum destructivum, reveals a mini-chromosome-like region within a core chromosome.</title>
        <authorList>
            <person name="Lapalu N."/>
            <person name="Simon A."/>
            <person name="Lu A."/>
            <person name="Plaumann P.-L."/>
            <person name="Amselem J."/>
            <person name="Pigne S."/>
            <person name="Auger A."/>
            <person name="Koch C."/>
            <person name="Dallery J.-F."/>
            <person name="O'Connell R.J."/>
        </authorList>
    </citation>
    <scope>NUCLEOTIDE SEQUENCE [LARGE SCALE GENOMIC DNA]</scope>
    <source>
        <strain evidence="5">CBS 520.97</strain>
    </source>
</reference>
<gene>
    <name evidence="4" type="ORF">CDEST_15042</name>
</gene>
<evidence type="ECO:0000259" key="3">
    <source>
        <dbReference type="Pfam" id="PF25000"/>
    </source>
</evidence>
<evidence type="ECO:0000313" key="5">
    <source>
        <dbReference type="Proteomes" id="UP001322277"/>
    </source>
</evidence>
<dbReference type="AlphaFoldDB" id="A0AAX4J378"/>
<evidence type="ECO:0000259" key="1">
    <source>
        <dbReference type="Pfam" id="PF00931"/>
    </source>
</evidence>
<dbReference type="InterPro" id="IPR011990">
    <property type="entry name" value="TPR-like_helical_dom_sf"/>
</dbReference>
<feature type="domain" description="NB-ARC" evidence="1">
    <location>
        <begin position="331"/>
        <end position="445"/>
    </location>
</feature>
<organism evidence="4 5">
    <name type="scientific">Colletotrichum destructivum</name>
    <dbReference type="NCBI Taxonomy" id="34406"/>
    <lineage>
        <taxon>Eukaryota</taxon>
        <taxon>Fungi</taxon>
        <taxon>Dikarya</taxon>
        <taxon>Ascomycota</taxon>
        <taxon>Pezizomycotina</taxon>
        <taxon>Sordariomycetes</taxon>
        <taxon>Hypocreomycetidae</taxon>
        <taxon>Glomerellales</taxon>
        <taxon>Glomerellaceae</taxon>
        <taxon>Colletotrichum</taxon>
        <taxon>Colletotrichum destructivum species complex</taxon>
    </lineage>
</organism>
<dbReference type="SUPFAM" id="SSF48452">
    <property type="entry name" value="TPR-like"/>
    <property type="match status" value="2"/>
</dbReference>
<sequence>MCLWGRSCCGALCGYKGNPNKTQQGEIELTTGRADHDDDAAQFAATASNRLAAVVLSSSAAPTATAKDQEYQVVQWRRGIKRHFGKLNPQAARLLLDLCDNDDLQSSIFYLDAEYSRHGLASGIKTLEPTLASIDSFSQALGALAQAGPESVQLLWGSMLLLVKVTLRHQDVIDKITQMLGHLTGAMPRFETYLDLYPTTQLRRAMRAIYDDFIDFCLSSANFLSRSTIANIFRLSWSSVDKDFEKMSQSLESHAQDFEAETRLANVKATKKWQDDILERLPKNVSNDNSSGVSTVSSLVSTLPFPRNLMFTGRDDILQDINRVLQLPVADQTQALRCMTLYGMGGVGKTQIALEYAYRLRGTYSHTFWIKSETEVELRHSFAALVKGLALPHGGESEQKDIELARKWLETSDGRWLVVFDNVQQVSLLRRYWPRGPKGSAIITSQRPSFNEFSAESIRIRPFSVEEGTSLILRQMHLDARDEPARANAQELSEELGGSPLAIAHYVGFCVASHYTLAEVLHTFQRRSVSADIWSCNSNASVMQYERTLSTVWDTALSSLNEDTRNFLDVLAFLNPDYIPEDFLKSKPDVNEDGAAGFSTIKLIGMVSSLTRRNLIERNIIKDGSSLRIHRSLRLALMIQMDTDPEKRQARFKRALRLTRNAFPRRDMTSRTPQFDPIWKRLMPQVLSLQSAFERSDPPMHSDMEFAGLLSDAGSFLWEQQLNRIALPILLLGEKMVLELVDDDEPSPVLASLENMLSLLDAHESADNRDAVIARMKRVVKHREAFLRSLPPGTATIEQQVDVGRAWNDLAYFYADMEQFEEADRGMTKSLALYKTLGDERTLRFRFALQYADLTVVRVGQGRIDEALDLASKSFELCKAELGHNHLETVRFEMQWAYALMASGSLSDALSRLRDVLKVRSRLLDRDNPDVLTTKYWTGTVYYYLDRAGKAEQYLREAVEFGGQSGLGVPDLARAQYRLALVLYEQKRRKEAVMFEEEAVAAISEEDRPPCEDRDEIIRLLDRRVYIQNGRSTGPFRGKREGKE</sequence>
<dbReference type="RefSeq" id="XP_062787249.1">
    <property type="nucleotide sequence ID" value="XM_062931198.1"/>
</dbReference>
<dbReference type="Proteomes" id="UP001322277">
    <property type="component" value="Chromosome 10"/>
</dbReference>
<dbReference type="Gene3D" id="1.25.40.10">
    <property type="entry name" value="Tetratricopeptide repeat domain"/>
    <property type="match status" value="1"/>
</dbReference>
<evidence type="ECO:0000259" key="2">
    <source>
        <dbReference type="Pfam" id="PF24809"/>
    </source>
</evidence>
<dbReference type="Pfam" id="PF25000">
    <property type="entry name" value="DUF7779"/>
    <property type="match status" value="1"/>
</dbReference>
<proteinExistence type="predicted"/>
<dbReference type="InterPro" id="IPR002182">
    <property type="entry name" value="NB-ARC"/>
</dbReference>
<name>A0AAX4J378_9PEZI</name>
<protein>
    <submittedName>
        <fullName evidence="4">Tetratricopeptide-like helical domain superfamily</fullName>
    </submittedName>
</protein>
<feature type="domain" description="DUF7708" evidence="2">
    <location>
        <begin position="130"/>
        <end position="264"/>
    </location>
</feature>
<dbReference type="EMBL" id="CP137314">
    <property type="protein sequence ID" value="WQF90028.1"/>
    <property type="molecule type" value="Genomic_DNA"/>
</dbReference>
<dbReference type="SUPFAM" id="SSF52540">
    <property type="entry name" value="P-loop containing nucleoside triphosphate hydrolases"/>
    <property type="match status" value="1"/>
</dbReference>
<dbReference type="GeneID" id="87951542"/>
<feature type="domain" description="DUF7779" evidence="3">
    <location>
        <begin position="556"/>
        <end position="644"/>
    </location>
</feature>
<dbReference type="GO" id="GO:0043531">
    <property type="term" value="F:ADP binding"/>
    <property type="evidence" value="ECO:0007669"/>
    <property type="project" value="InterPro"/>
</dbReference>
<evidence type="ECO:0000313" key="4">
    <source>
        <dbReference type="EMBL" id="WQF90028.1"/>
    </source>
</evidence>
<dbReference type="Pfam" id="PF00931">
    <property type="entry name" value="NB-ARC"/>
    <property type="match status" value="1"/>
</dbReference>
<dbReference type="InterPro" id="IPR056681">
    <property type="entry name" value="DUF7779"/>
</dbReference>
<dbReference type="Pfam" id="PF24809">
    <property type="entry name" value="DUF7708"/>
    <property type="match status" value="1"/>
</dbReference>
<dbReference type="InterPro" id="IPR056125">
    <property type="entry name" value="DUF7708"/>
</dbReference>
<keyword evidence="5" id="KW-1185">Reference proteome</keyword>